<dbReference type="GO" id="GO:0009396">
    <property type="term" value="P:folic acid-containing compound biosynthetic process"/>
    <property type="evidence" value="ECO:0007669"/>
    <property type="project" value="TreeGrafter"/>
</dbReference>
<dbReference type="STRING" id="1122189.SAMN02745165_03421"/>
<evidence type="ECO:0000256" key="3">
    <source>
        <dbReference type="ARBA" id="ARBA00022840"/>
    </source>
</evidence>
<dbReference type="InterPro" id="IPR024185">
    <property type="entry name" value="FTHF_cligase-like_sf"/>
</dbReference>
<organism evidence="6 7">
    <name type="scientific">Malonomonas rubra DSM 5091</name>
    <dbReference type="NCBI Taxonomy" id="1122189"/>
    <lineage>
        <taxon>Bacteria</taxon>
        <taxon>Pseudomonadati</taxon>
        <taxon>Thermodesulfobacteriota</taxon>
        <taxon>Desulfuromonadia</taxon>
        <taxon>Desulfuromonadales</taxon>
        <taxon>Geopsychrobacteraceae</taxon>
        <taxon>Malonomonas</taxon>
    </lineage>
</organism>
<dbReference type="EMBL" id="FQZT01000022">
    <property type="protein sequence ID" value="SHJ87858.1"/>
    <property type="molecule type" value="Genomic_DNA"/>
</dbReference>
<proteinExistence type="inferred from homology"/>
<dbReference type="PANTHER" id="PTHR23407">
    <property type="entry name" value="ATPASE INHIBITOR/5-FORMYLTETRAHYDROFOLATE CYCLO-LIGASE"/>
    <property type="match status" value="1"/>
</dbReference>
<comment type="catalytic activity">
    <reaction evidence="5">
        <text>(6S)-5-formyl-5,6,7,8-tetrahydrofolate + ATP = (6R)-5,10-methenyltetrahydrofolate + ADP + phosphate</text>
        <dbReference type="Rhea" id="RHEA:10488"/>
        <dbReference type="ChEBI" id="CHEBI:30616"/>
        <dbReference type="ChEBI" id="CHEBI:43474"/>
        <dbReference type="ChEBI" id="CHEBI:57455"/>
        <dbReference type="ChEBI" id="CHEBI:57457"/>
        <dbReference type="ChEBI" id="CHEBI:456216"/>
        <dbReference type="EC" id="6.3.3.2"/>
    </reaction>
</comment>
<protein>
    <recommendedName>
        <fullName evidence="5">5-formyltetrahydrofolate cyclo-ligase</fullName>
        <ecNumber evidence="5">6.3.3.2</ecNumber>
    </recommendedName>
</protein>
<dbReference type="NCBIfam" id="TIGR02727">
    <property type="entry name" value="MTHFS_bact"/>
    <property type="match status" value="1"/>
</dbReference>
<dbReference type="InterPro" id="IPR002698">
    <property type="entry name" value="FTHF_cligase"/>
</dbReference>
<evidence type="ECO:0000313" key="6">
    <source>
        <dbReference type="EMBL" id="SHJ87858.1"/>
    </source>
</evidence>
<evidence type="ECO:0000256" key="1">
    <source>
        <dbReference type="ARBA" id="ARBA00010638"/>
    </source>
</evidence>
<dbReference type="GO" id="GO:0046872">
    <property type="term" value="F:metal ion binding"/>
    <property type="evidence" value="ECO:0007669"/>
    <property type="project" value="UniProtKB-KW"/>
</dbReference>
<comment type="cofactor">
    <cofactor evidence="5">
        <name>Mg(2+)</name>
        <dbReference type="ChEBI" id="CHEBI:18420"/>
    </cofactor>
</comment>
<keyword evidence="5" id="KW-0479">Metal-binding</keyword>
<dbReference type="SUPFAM" id="SSF100950">
    <property type="entry name" value="NagB/RpiA/CoA transferase-like"/>
    <property type="match status" value="1"/>
</dbReference>
<dbReference type="EC" id="6.3.3.2" evidence="5"/>
<gene>
    <name evidence="6" type="ORF">SAMN02745165_03421</name>
</gene>
<dbReference type="RefSeq" id="WP_072909948.1">
    <property type="nucleotide sequence ID" value="NZ_FQZT01000022.1"/>
</dbReference>
<keyword evidence="5" id="KW-0460">Magnesium</keyword>
<evidence type="ECO:0000256" key="2">
    <source>
        <dbReference type="ARBA" id="ARBA00022741"/>
    </source>
</evidence>
<dbReference type="GO" id="GO:0005524">
    <property type="term" value="F:ATP binding"/>
    <property type="evidence" value="ECO:0007669"/>
    <property type="project" value="UniProtKB-KW"/>
</dbReference>
<accession>A0A1M6MWI5</accession>
<keyword evidence="3 4" id="KW-0067">ATP-binding</keyword>
<keyword evidence="7" id="KW-1185">Reference proteome</keyword>
<feature type="binding site" evidence="4">
    <location>
        <begin position="3"/>
        <end position="7"/>
    </location>
    <ligand>
        <name>ATP</name>
        <dbReference type="ChEBI" id="CHEBI:30616"/>
    </ligand>
</feature>
<evidence type="ECO:0000256" key="4">
    <source>
        <dbReference type="PIRSR" id="PIRSR006806-1"/>
    </source>
</evidence>
<evidence type="ECO:0000313" key="7">
    <source>
        <dbReference type="Proteomes" id="UP000184171"/>
    </source>
</evidence>
<keyword evidence="6" id="KW-0436">Ligase</keyword>
<name>A0A1M6MWI5_MALRU</name>
<dbReference type="Proteomes" id="UP000184171">
    <property type="component" value="Unassembled WGS sequence"/>
</dbReference>
<dbReference type="Pfam" id="PF01812">
    <property type="entry name" value="5-FTHF_cyc-lig"/>
    <property type="match status" value="1"/>
</dbReference>
<dbReference type="PANTHER" id="PTHR23407:SF1">
    <property type="entry name" value="5-FORMYLTETRAHYDROFOLATE CYCLO-LIGASE"/>
    <property type="match status" value="1"/>
</dbReference>
<dbReference type="GO" id="GO:0030272">
    <property type="term" value="F:5-formyltetrahydrofolate cyclo-ligase activity"/>
    <property type="evidence" value="ECO:0007669"/>
    <property type="project" value="UniProtKB-EC"/>
</dbReference>
<keyword evidence="2 4" id="KW-0547">Nucleotide-binding</keyword>
<dbReference type="GO" id="GO:0035999">
    <property type="term" value="P:tetrahydrofolate interconversion"/>
    <property type="evidence" value="ECO:0007669"/>
    <property type="project" value="TreeGrafter"/>
</dbReference>
<evidence type="ECO:0000256" key="5">
    <source>
        <dbReference type="RuleBase" id="RU361279"/>
    </source>
</evidence>
<sequence length="189" mass="20813">MGKKAIRQRMLHQRLQLSTRDWELRSCAVQQRLVAADCFSSCRTLALYNPIKNEVATDLLLQAAHVAGKKVCYPRVAGERLDFVEVGESDFQVGAFGVAEPKGRELVAINDIDLLVVPGVAFDRSGFRLGYGKGFYDRELATIAGAIVVVGLCFDFQLCPPLPVESHDQRLDYIVTETGLIPCRNEAAG</sequence>
<reference evidence="6 7" key="1">
    <citation type="submission" date="2016-11" db="EMBL/GenBank/DDBJ databases">
        <authorList>
            <person name="Jaros S."/>
            <person name="Januszkiewicz K."/>
            <person name="Wedrychowicz H."/>
        </authorList>
    </citation>
    <scope>NUCLEOTIDE SEQUENCE [LARGE SCALE GENOMIC DNA]</scope>
    <source>
        <strain evidence="6 7">DSM 5091</strain>
    </source>
</reference>
<dbReference type="PIRSF" id="PIRSF006806">
    <property type="entry name" value="FTHF_cligase"/>
    <property type="match status" value="1"/>
</dbReference>
<feature type="binding site" evidence="4">
    <location>
        <position position="54"/>
    </location>
    <ligand>
        <name>substrate</name>
    </ligand>
</feature>
<comment type="similarity">
    <text evidence="1 5">Belongs to the 5-formyltetrahydrofolate cyclo-ligase family.</text>
</comment>
<dbReference type="Gene3D" id="3.40.50.10420">
    <property type="entry name" value="NagB/RpiA/CoA transferase-like"/>
    <property type="match status" value="1"/>
</dbReference>
<feature type="binding site" evidence="4">
    <location>
        <begin position="128"/>
        <end position="136"/>
    </location>
    <ligand>
        <name>ATP</name>
        <dbReference type="ChEBI" id="CHEBI:30616"/>
    </ligand>
</feature>
<dbReference type="OrthoDB" id="9801938at2"/>
<dbReference type="InterPro" id="IPR037171">
    <property type="entry name" value="NagB/RpiA_transferase-like"/>
</dbReference>
<dbReference type="AlphaFoldDB" id="A0A1M6MWI5"/>